<dbReference type="Proteomes" id="UP001558613">
    <property type="component" value="Unassembled WGS sequence"/>
</dbReference>
<dbReference type="Pfam" id="PF21109">
    <property type="entry name" value="Stonustoxin_helical"/>
    <property type="match status" value="1"/>
</dbReference>
<gene>
    <name evidence="2" type="ORF">QQF64_036432</name>
</gene>
<comment type="caution">
    <text evidence="2">The sequence shown here is derived from an EMBL/GenBank/DDBJ whole genome shotgun (WGS) entry which is preliminary data.</text>
</comment>
<dbReference type="PANTHER" id="PTHR31594">
    <property type="entry name" value="AIG1-TYPE G DOMAIN-CONTAINING PROTEIN"/>
    <property type="match status" value="1"/>
</dbReference>
<proteinExistence type="predicted"/>
<evidence type="ECO:0000313" key="3">
    <source>
        <dbReference type="Proteomes" id="UP001558613"/>
    </source>
</evidence>
<organism evidence="2 3">
    <name type="scientific">Cirrhinus molitorella</name>
    <name type="common">mud carp</name>
    <dbReference type="NCBI Taxonomy" id="172907"/>
    <lineage>
        <taxon>Eukaryota</taxon>
        <taxon>Metazoa</taxon>
        <taxon>Chordata</taxon>
        <taxon>Craniata</taxon>
        <taxon>Vertebrata</taxon>
        <taxon>Euteleostomi</taxon>
        <taxon>Actinopterygii</taxon>
        <taxon>Neopterygii</taxon>
        <taxon>Teleostei</taxon>
        <taxon>Ostariophysi</taxon>
        <taxon>Cypriniformes</taxon>
        <taxon>Cyprinidae</taxon>
        <taxon>Labeoninae</taxon>
        <taxon>Labeonini</taxon>
        <taxon>Cirrhinus</taxon>
    </lineage>
</organism>
<reference evidence="2 3" key="1">
    <citation type="submission" date="2023-09" db="EMBL/GenBank/DDBJ databases">
        <authorList>
            <person name="Wang M."/>
        </authorList>
    </citation>
    <scope>NUCLEOTIDE SEQUENCE [LARGE SCALE GENOMIC DNA]</scope>
    <source>
        <strain evidence="2">GT-2023</strain>
        <tissue evidence="2">Liver</tissue>
    </source>
</reference>
<dbReference type="EMBL" id="JAYMGO010000004">
    <property type="protein sequence ID" value="KAL1276809.1"/>
    <property type="molecule type" value="Genomic_DNA"/>
</dbReference>
<feature type="domain" description="Stonustoxin-like helical" evidence="1">
    <location>
        <begin position="55"/>
        <end position="115"/>
    </location>
</feature>
<keyword evidence="3" id="KW-1185">Reference proteome</keyword>
<protein>
    <recommendedName>
        <fullName evidence="1">Stonustoxin-like helical domain-containing protein</fullName>
    </recommendedName>
</protein>
<sequence>MEALTLYKRLPALLKDNPHNEVPIKVWLYPLHLLNATAAQVEREISTGVALAIEDVMERLGEAERTHRDLSGNSLVDSFGDIKERLSTFRSSFSVYKAMLLEALGRDLPAVRGGKL</sequence>
<accession>A0ABR3NIM1</accession>
<name>A0ABR3NIM1_9TELE</name>
<dbReference type="InterPro" id="IPR052090">
    <property type="entry name" value="Cytolytic_pore-forming_toxin"/>
</dbReference>
<dbReference type="PANTHER" id="PTHR31594:SF11">
    <property type="entry name" value="NEOVERRUCOTOXIN SUBUNIT ALPHA-LIKE ISOFORM X1-RELATED"/>
    <property type="match status" value="1"/>
</dbReference>
<evidence type="ECO:0000259" key="1">
    <source>
        <dbReference type="Pfam" id="PF21109"/>
    </source>
</evidence>
<dbReference type="InterPro" id="IPR048997">
    <property type="entry name" value="Stonustoxin-like_helical"/>
</dbReference>
<evidence type="ECO:0000313" key="2">
    <source>
        <dbReference type="EMBL" id="KAL1276809.1"/>
    </source>
</evidence>